<protein>
    <submittedName>
        <fullName evidence="2">Uncharacterized protein</fullName>
    </submittedName>
</protein>
<feature type="coiled-coil region" evidence="1">
    <location>
        <begin position="36"/>
        <end position="103"/>
    </location>
</feature>
<dbReference type="EMBL" id="BLLK01000047">
    <property type="protein sequence ID" value="GFH55205.1"/>
    <property type="molecule type" value="Genomic_DNA"/>
</dbReference>
<evidence type="ECO:0000313" key="2">
    <source>
        <dbReference type="EMBL" id="GFH55205.1"/>
    </source>
</evidence>
<proteinExistence type="predicted"/>
<comment type="caution">
    <text evidence="2">The sequence shown here is derived from an EMBL/GenBank/DDBJ whole genome shotgun (WGS) entry which is preliminary data.</text>
</comment>
<dbReference type="Proteomes" id="UP001054902">
    <property type="component" value="Unassembled WGS sequence"/>
</dbReference>
<gene>
    <name evidence="2" type="ORF">CTEN210_11681</name>
</gene>
<accession>A0AAD3H9C7</accession>
<organism evidence="2 3">
    <name type="scientific">Chaetoceros tenuissimus</name>
    <dbReference type="NCBI Taxonomy" id="426638"/>
    <lineage>
        <taxon>Eukaryota</taxon>
        <taxon>Sar</taxon>
        <taxon>Stramenopiles</taxon>
        <taxon>Ochrophyta</taxon>
        <taxon>Bacillariophyta</taxon>
        <taxon>Coscinodiscophyceae</taxon>
        <taxon>Chaetocerotophycidae</taxon>
        <taxon>Chaetocerotales</taxon>
        <taxon>Chaetocerotaceae</taxon>
        <taxon>Chaetoceros</taxon>
    </lineage>
</organism>
<evidence type="ECO:0000313" key="3">
    <source>
        <dbReference type="Proteomes" id="UP001054902"/>
    </source>
</evidence>
<reference evidence="2 3" key="1">
    <citation type="journal article" date="2021" name="Sci. Rep.">
        <title>The genome of the diatom Chaetoceros tenuissimus carries an ancient integrated fragment of an extant virus.</title>
        <authorList>
            <person name="Hongo Y."/>
            <person name="Kimura K."/>
            <person name="Takaki Y."/>
            <person name="Yoshida Y."/>
            <person name="Baba S."/>
            <person name="Kobayashi G."/>
            <person name="Nagasaki K."/>
            <person name="Hano T."/>
            <person name="Tomaru Y."/>
        </authorList>
    </citation>
    <scope>NUCLEOTIDE SEQUENCE [LARGE SCALE GENOMIC DNA]</scope>
    <source>
        <strain evidence="2 3">NIES-3715</strain>
    </source>
</reference>
<keyword evidence="3" id="KW-1185">Reference proteome</keyword>
<evidence type="ECO:0000256" key="1">
    <source>
        <dbReference type="SAM" id="Coils"/>
    </source>
</evidence>
<name>A0AAD3H9C7_9STRA</name>
<sequence>MSTFVQKSPFLVNLVAENERIDEEINYKTRHSDKRKQEIKTERKKTKIIVSALQEENNEVDRLRHERRKLLEEEKRLKAMIEIEKLNARKKDDRIKAERAEMKRKRVKTTSRQSLNKKLIEERKEKEIDFLRAKHNYQL</sequence>
<keyword evidence="1" id="KW-0175">Coiled coil</keyword>
<dbReference type="AlphaFoldDB" id="A0AAD3H9C7"/>